<dbReference type="EMBL" id="JF502025">
    <property type="protein sequence ID" value="AEH76625.1"/>
    <property type="molecule type" value="mRNA"/>
</dbReference>
<dbReference type="PROSITE" id="PS50287">
    <property type="entry name" value="SRCR_2"/>
    <property type="match status" value="1"/>
</dbReference>
<dbReference type="Gene3D" id="3.10.100.10">
    <property type="entry name" value="Mannose-Binding Protein A, subunit A"/>
    <property type="match status" value="1"/>
</dbReference>
<feature type="signal peptide" evidence="3">
    <location>
        <begin position="1"/>
        <end position="19"/>
    </location>
</feature>
<dbReference type="SUPFAM" id="SSF56436">
    <property type="entry name" value="C-type lectin-like"/>
    <property type="match status" value="1"/>
</dbReference>
<feature type="chain" id="PRO_5003378720" evidence="3">
    <location>
        <begin position="20"/>
        <end position="177"/>
    </location>
</feature>
<proteinExistence type="evidence at transcript level"/>
<reference evidence="6" key="1">
    <citation type="submission" date="2011-03" db="EMBL/GenBank/DDBJ databases">
        <authorList>
            <person name="Harikrishnan R."/>
            <person name="Kim J.-S."/>
            <person name="Heo M.-S."/>
        </authorList>
    </citation>
    <scope>NUCLEOTIDE SEQUENCE</scope>
</reference>
<dbReference type="InterPro" id="IPR002353">
    <property type="entry name" value="AntifreezeII"/>
</dbReference>
<dbReference type="InterPro" id="IPR001190">
    <property type="entry name" value="SRCR"/>
</dbReference>
<dbReference type="InterPro" id="IPR001304">
    <property type="entry name" value="C-type_lectin-like"/>
</dbReference>
<feature type="domain" description="SRCR" evidence="5">
    <location>
        <begin position="14"/>
        <end position="174"/>
    </location>
</feature>
<sequence length="177" mass="19940">MKTLTVFALLCAMMALTTAAALSEVKDEHGTVEVIQEGEHHVIERSASCPGGWNLINGRCFLYVPRSMSWARAELNCQSMGANLASVHLAEEYHGIKKMIEDKTHGHPQTWLGGSDAEEEGVWLWNDGTRFSFSYWCRGEPNNDGWQHCIQMSYGDNKCWDDTKCHYHLSSVCAKKI</sequence>
<dbReference type="InterPro" id="IPR016186">
    <property type="entry name" value="C-type_lectin-like/link_sf"/>
</dbReference>
<evidence type="ECO:0000256" key="3">
    <source>
        <dbReference type="SAM" id="SignalP"/>
    </source>
</evidence>
<evidence type="ECO:0000313" key="6">
    <source>
        <dbReference type="EMBL" id="AEH76625.1"/>
    </source>
</evidence>
<evidence type="ECO:0000259" key="5">
    <source>
        <dbReference type="PROSITE" id="PS50287"/>
    </source>
</evidence>
<evidence type="ECO:0000256" key="2">
    <source>
        <dbReference type="PROSITE-ProRule" id="PRU00196"/>
    </source>
</evidence>
<feature type="non-terminal residue" evidence="6">
    <location>
        <position position="177"/>
    </location>
</feature>
<keyword evidence="1" id="KW-1015">Disulfide bond</keyword>
<protein>
    <submittedName>
        <fullName evidence="6">Type II antifreeze protein I</fullName>
    </submittedName>
</protein>
<evidence type="ECO:0000256" key="1">
    <source>
        <dbReference type="ARBA" id="ARBA00023157"/>
    </source>
</evidence>
<dbReference type="InterPro" id="IPR016187">
    <property type="entry name" value="CTDL_fold"/>
</dbReference>
<dbReference type="PRINTS" id="PR00356">
    <property type="entry name" value="ANTIFREEZEII"/>
</dbReference>
<accession>F8U090</accession>
<organism evidence="6">
    <name type="scientific">Epinephelus bruneus</name>
    <name type="common">Longtooth grouper</name>
    <dbReference type="NCBI Taxonomy" id="323802"/>
    <lineage>
        <taxon>Eukaryota</taxon>
        <taxon>Metazoa</taxon>
        <taxon>Chordata</taxon>
        <taxon>Craniata</taxon>
        <taxon>Vertebrata</taxon>
        <taxon>Euteleostomi</taxon>
        <taxon>Actinopterygii</taxon>
        <taxon>Neopterygii</taxon>
        <taxon>Teleostei</taxon>
        <taxon>Neoteleostei</taxon>
        <taxon>Acanthomorphata</taxon>
        <taxon>Eupercaria</taxon>
        <taxon>Perciformes</taxon>
        <taxon>Serranoidei</taxon>
        <taxon>Serranidae</taxon>
        <taxon>Epinephelinae</taxon>
        <taxon>Epinephelini</taxon>
        <taxon>Epinephelus</taxon>
    </lineage>
</organism>
<feature type="domain" description="C-type lectin" evidence="4">
    <location>
        <begin position="56"/>
        <end position="174"/>
    </location>
</feature>
<evidence type="ECO:0000259" key="4">
    <source>
        <dbReference type="PROSITE" id="PS50041"/>
    </source>
</evidence>
<dbReference type="InterPro" id="IPR018378">
    <property type="entry name" value="C-type_lectin_CS"/>
</dbReference>
<dbReference type="InterPro" id="IPR050111">
    <property type="entry name" value="C-type_lectin/snaclec_domain"/>
</dbReference>
<dbReference type="AlphaFoldDB" id="F8U090"/>
<dbReference type="Pfam" id="PF00059">
    <property type="entry name" value="Lectin_C"/>
    <property type="match status" value="1"/>
</dbReference>
<dbReference type="CDD" id="cd00037">
    <property type="entry name" value="CLECT"/>
    <property type="match status" value="1"/>
</dbReference>
<dbReference type="GO" id="GO:0016020">
    <property type="term" value="C:membrane"/>
    <property type="evidence" value="ECO:0007669"/>
    <property type="project" value="InterPro"/>
</dbReference>
<name>F8U090_EPIBR</name>
<comment type="caution">
    <text evidence="2">Lacks conserved residue(s) required for the propagation of feature annotation.</text>
</comment>
<dbReference type="PANTHER" id="PTHR22803">
    <property type="entry name" value="MANNOSE, PHOSPHOLIPASE, LECTIN RECEPTOR RELATED"/>
    <property type="match status" value="1"/>
</dbReference>
<keyword evidence="3" id="KW-0732">Signal</keyword>
<dbReference type="PROSITE" id="PS00615">
    <property type="entry name" value="C_TYPE_LECTIN_1"/>
    <property type="match status" value="1"/>
</dbReference>
<dbReference type="SMART" id="SM00034">
    <property type="entry name" value="CLECT"/>
    <property type="match status" value="1"/>
</dbReference>
<dbReference type="PROSITE" id="PS50041">
    <property type="entry name" value="C_TYPE_LECTIN_2"/>
    <property type="match status" value="1"/>
</dbReference>